<dbReference type="CDD" id="cd16144">
    <property type="entry name" value="ARS_like"/>
    <property type="match status" value="1"/>
</dbReference>
<accession>A0ABP8MVZ3</accession>
<dbReference type="Gene3D" id="3.40.720.10">
    <property type="entry name" value="Alkaline Phosphatase, subunit A"/>
    <property type="match status" value="1"/>
</dbReference>
<dbReference type="InterPro" id="IPR050738">
    <property type="entry name" value="Sulfatase"/>
</dbReference>
<keyword evidence="6" id="KW-0106">Calcium</keyword>
<reference evidence="11" key="1">
    <citation type="journal article" date="2019" name="Int. J. Syst. Evol. Microbiol.">
        <title>The Global Catalogue of Microorganisms (GCM) 10K type strain sequencing project: providing services to taxonomists for standard genome sequencing and annotation.</title>
        <authorList>
            <consortium name="The Broad Institute Genomics Platform"/>
            <consortium name="The Broad Institute Genome Sequencing Center for Infectious Disease"/>
            <person name="Wu L."/>
            <person name="Ma J."/>
        </authorList>
    </citation>
    <scope>NUCLEOTIDE SEQUENCE [LARGE SCALE GENOMIC DNA]</scope>
    <source>
        <strain evidence="11">JCM 17759</strain>
    </source>
</reference>
<dbReference type="PANTHER" id="PTHR42693:SF42">
    <property type="entry name" value="ARYLSULFATASE G"/>
    <property type="match status" value="1"/>
</dbReference>
<keyword evidence="4 8" id="KW-0732">Signal</keyword>
<dbReference type="PANTHER" id="PTHR42693">
    <property type="entry name" value="ARYLSULFATASE FAMILY MEMBER"/>
    <property type="match status" value="1"/>
</dbReference>
<feature type="domain" description="Sulfatase N-terminal" evidence="9">
    <location>
        <begin position="28"/>
        <end position="368"/>
    </location>
</feature>
<feature type="chain" id="PRO_5046343756" evidence="8">
    <location>
        <begin position="23"/>
        <end position="522"/>
    </location>
</feature>
<evidence type="ECO:0000259" key="9">
    <source>
        <dbReference type="Pfam" id="PF00884"/>
    </source>
</evidence>
<dbReference type="Proteomes" id="UP001500840">
    <property type="component" value="Unassembled WGS sequence"/>
</dbReference>
<sequence length="522" mass="57871">MKTSACLAFALCVLAVVPPAQSSAAAQRNFVFILVDDLGCKDLGYEGSEFHETPNIDALAASGMRFDHGYAACQVCSPSRASIMLGKATPRHGITDWIGAASGMKWNRDDRVLPADYEHVLPKDDTTLAEAFREGGYTTFFAGKWHLGTKGSWPEDHGFMINKGGWDVGSPKGGYFAPWENPRLESGPDGESLTLRLANETASFIESSKDKPFLAYLSFYTVHGPIQTTEELCNKYRDKAAKMGLTDNDTRFTLQRRLPVRQVQDNPIYAGMVETLDNAVGIVLDKLKETGLDKNTVVIFTSDNGGVSSGDAFSTSLLPLRGGKGMQWEGGIREPYIIHVPGMTPPGSSTEVPAIGMDFYPTMLDLAGLPPRPEQHVDGVSLVPVLKGDNIDDRDLFWHYPHYGNQGGEPSSIIRSKQWKLIHYYEDGRNELYNLQSDESEQNDVAAKHPERVAELKKRLDGWLAETGAKIPQPDPRFTQAKFDARMKNVREKLMPRLEKQHADYLDKSKKPSPNWWGSAKD</sequence>
<dbReference type="EMBL" id="BAABGA010000035">
    <property type="protein sequence ID" value="GAA4455712.1"/>
    <property type="molecule type" value="Genomic_DNA"/>
</dbReference>
<keyword evidence="11" id="KW-1185">Reference proteome</keyword>
<evidence type="ECO:0000256" key="2">
    <source>
        <dbReference type="ARBA" id="ARBA00008779"/>
    </source>
</evidence>
<dbReference type="InterPro" id="IPR000917">
    <property type="entry name" value="Sulfatase_N"/>
</dbReference>
<dbReference type="Gene3D" id="3.30.1120.10">
    <property type="match status" value="1"/>
</dbReference>
<evidence type="ECO:0000256" key="3">
    <source>
        <dbReference type="ARBA" id="ARBA00022723"/>
    </source>
</evidence>
<feature type="region of interest" description="Disordered" evidence="7">
    <location>
        <begin position="501"/>
        <end position="522"/>
    </location>
</feature>
<dbReference type="InterPro" id="IPR017850">
    <property type="entry name" value="Alkaline_phosphatase_core_sf"/>
</dbReference>
<dbReference type="RefSeq" id="WP_345323299.1">
    <property type="nucleotide sequence ID" value="NZ_BAABGA010000035.1"/>
</dbReference>
<gene>
    <name evidence="10" type="ORF">GCM10023156_30150</name>
</gene>
<evidence type="ECO:0000313" key="10">
    <source>
        <dbReference type="EMBL" id="GAA4455712.1"/>
    </source>
</evidence>
<evidence type="ECO:0000256" key="6">
    <source>
        <dbReference type="ARBA" id="ARBA00022837"/>
    </source>
</evidence>
<comment type="similarity">
    <text evidence="2">Belongs to the sulfatase family.</text>
</comment>
<proteinExistence type="inferred from homology"/>
<dbReference type="Pfam" id="PF00884">
    <property type="entry name" value="Sulfatase"/>
    <property type="match status" value="1"/>
</dbReference>
<dbReference type="PROSITE" id="PS00149">
    <property type="entry name" value="SULFATASE_2"/>
    <property type="match status" value="1"/>
</dbReference>
<evidence type="ECO:0000256" key="5">
    <source>
        <dbReference type="ARBA" id="ARBA00022801"/>
    </source>
</evidence>
<comment type="cofactor">
    <cofactor evidence="1">
        <name>Ca(2+)</name>
        <dbReference type="ChEBI" id="CHEBI:29108"/>
    </cofactor>
</comment>
<evidence type="ECO:0000256" key="7">
    <source>
        <dbReference type="SAM" id="MobiDB-lite"/>
    </source>
</evidence>
<feature type="signal peptide" evidence="8">
    <location>
        <begin position="1"/>
        <end position="22"/>
    </location>
</feature>
<comment type="caution">
    <text evidence="10">The sequence shown here is derived from an EMBL/GenBank/DDBJ whole genome shotgun (WGS) entry which is preliminary data.</text>
</comment>
<protein>
    <submittedName>
        <fullName evidence="10">Sulfatase</fullName>
    </submittedName>
</protein>
<dbReference type="SUPFAM" id="SSF53649">
    <property type="entry name" value="Alkaline phosphatase-like"/>
    <property type="match status" value="1"/>
</dbReference>
<evidence type="ECO:0000256" key="4">
    <source>
        <dbReference type="ARBA" id="ARBA00022729"/>
    </source>
</evidence>
<evidence type="ECO:0000313" key="11">
    <source>
        <dbReference type="Proteomes" id="UP001500840"/>
    </source>
</evidence>
<name>A0ABP8MVZ3_9BACT</name>
<organism evidence="10 11">
    <name type="scientific">Novipirellula rosea</name>
    <dbReference type="NCBI Taxonomy" id="1031540"/>
    <lineage>
        <taxon>Bacteria</taxon>
        <taxon>Pseudomonadati</taxon>
        <taxon>Planctomycetota</taxon>
        <taxon>Planctomycetia</taxon>
        <taxon>Pirellulales</taxon>
        <taxon>Pirellulaceae</taxon>
        <taxon>Novipirellula</taxon>
    </lineage>
</organism>
<evidence type="ECO:0000256" key="1">
    <source>
        <dbReference type="ARBA" id="ARBA00001913"/>
    </source>
</evidence>
<feature type="compositionally biased region" description="Basic and acidic residues" evidence="7">
    <location>
        <begin position="501"/>
        <end position="510"/>
    </location>
</feature>
<evidence type="ECO:0000256" key="8">
    <source>
        <dbReference type="SAM" id="SignalP"/>
    </source>
</evidence>
<keyword evidence="5" id="KW-0378">Hydrolase</keyword>
<dbReference type="InterPro" id="IPR024607">
    <property type="entry name" value="Sulfatase_CS"/>
</dbReference>
<keyword evidence="3" id="KW-0479">Metal-binding</keyword>